<feature type="region of interest" description="Disordered" evidence="1">
    <location>
        <begin position="72"/>
        <end position="139"/>
    </location>
</feature>
<gene>
    <name evidence="2" type="ORF">FisN_12Lu395</name>
</gene>
<protein>
    <submittedName>
        <fullName evidence="2">Uncharacterized protein</fullName>
    </submittedName>
</protein>
<keyword evidence="3" id="KW-1185">Reference proteome</keyword>
<reference evidence="2 3" key="1">
    <citation type="journal article" date="2015" name="Plant Cell">
        <title>Oil accumulation by the oleaginous diatom Fistulifera solaris as revealed by the genome and transcriptome.</title>
        <authorList>
            <person name="Tanaka T."/>
            <person name="Maeda Y."/>
            <person name="Veluchamy A."/>
            <person name="Tanaka M."/>
            <person name="Abida H."/>
            <person name="Marechal E."/>
            <person name="Bowler C."/>
            <person name="Muto M."/>
            <person name="Sunaga Y."/>
            <person name="Tanaka M."/>
            <person name="Yoshino T."/>
            <person name="Taniguchi T."/>
            <person name="Fukuda Y."/>
            <person name="Nemoto M."/>
            <person name="Matsumoto M."/>
            <person name="Wong P.S."/>
            <person name="Aburatani S."/>
            <person name="Fujibuchi W."/>
        </authorList>
    </citation>
    <scope>NUCLEOTIDE SEQUENCE [LARGE SCALE GENOMIC DNA]</scope>
    <source>
        <strain evidence="2 3">JPCC DA0580</strain>
    </source>
</reference>
<dbReference type="EMBL" id="BDSP01000087">
    <property type="protein sequence ID" value="GAX14999.1"/>
    <property type="molecule type" value="Genomic_DNA"/>
</dbReference>
<feature type="compositionally biased region" description="Polar residues" evidence="1">
    <location>
        <begin position="76"/>
        <end position="109"/>
    </location>
</feature>
<feature type="compositionally biased region" description="Basic and acidic residues" evidence="1">
    <location>
        <begin position="121"/>
        <end position="131"/>
    </location>
</feature>
<organism evidence="2 3">
    <name type="scientific">Fistulifera solaris</name>
    <name type="common">Oleaginous diatom</name>
    <dbReference type="NCBI Taxonomy" id="1519565"/>
    <lineage>
        <taxon>Eukaryota</taxon>
        <taxon>Sar</taxon>
        <taxon>Stramenopiles</taxon>
        <taxon>Ochrophyta</taxon>
        <taxon>Bacillariophyta</taxon>
        <taxon>Bacillariophyceae</taxon>
        <taxon>Bacillariophycidae</taxon>
        <taxon>Naviculales</taxon>
        <taxon>Naviculaceae</taxon>
        <taxon>Fistulifera</taxon>
    </lineage>
</organism>
<dbReference type="InParanoid" id="A0A1Z5JLZ8"/>
<dbReference type="AlphaFoldDB" id="A0A1Z5JLZ8"/>
<name>A0A1Z5JLZ8_FISSO</name>
<comment type="caution">
    <text evidence="2">The sequence shown here is derived from an EMBL/GenBank/DDBJ whole genome shotgun (WGS) entry which is preliminary data.</text>
</comment>
<proteinExistence type="predicted"/>
<evidence type="ECO:0000313" key="3">
    <source>
        <dbReference type="Proteomes" id="UP000198406"/>
    </source>
</evidence>
<feature type="compositionally biased region" description="Basic and acidic residues" evidence="1">
    <location>
        <begin position="367"/>
        <end position="377"/>
    </location>
</feature>
<dbReference type="OrthoDB" id="49618at2759"/>
<evidence type="ECO:0000313" key="2">
    <source>
        <dbReference type="EMBL" id="GAX14999.1"/>
    </source>
</evidence>
<dbReference type="Proteomes" id="UP000198406">
    <property type="component" value="Unassembled WGS sequence"/>
</dbReference>
<feature type="region of interest" description="Disordered" evidence="1">
    <location>
        <begin position="346"/>
        <end position="392"/>
    </location>
</feature>
<evidence type="ECO:0000256" key="1">
    <source>
        <dbReference type="SAM" id="MobiDB-lite"/>
    </source>
</evidence>
<accession>A0A1Z5JLZ8</accession>
<sequence>MSTTPGVEEKKEKFVPSNRRIATITNDFPGTASYLESNWDLLLDDGQQTLIHDNTEELIGWALHMDAPYALKKGPSTPNNNVAELSVENSKQSDQGEGTQDNVSASSSLEGKLDDDLENDLSSKMKADQVTKKRKRPKKVKIPLKKLSFTDFSSSSSPPNMLRALPNIPPRPSVLRYLHDCFVKIIEKDYASNGEEKEPQKDACWESLDTSALVALGVIVEEMLTASLVPLAEMHVHRCRHIEDQQVSSEEWTLPPTEAIMKLMASYTPSYVNPLGSLPTTRTPLRVSKEIANPNSFQQVMPTWQRTHNTDVEDLYKLWHVYKYFLPSHWQPTDVNLKYKSKKPAPVQADKPIEIRAQTPESSVTRIDAKDAMSKDEELPDNDPDAVTYTEV</sequence>